<dbReference type="PRINTS" id="PR00344">
    <property type="entry name" value="BCTRLSENSOR"/>
</dbReference>
<dbReference type="SMART" id="SM00388">
    <property type="entry name" value="HisKA"/>
    <property type="match status" value="1"/>
</dbReference>
<evidence type="ECO:0000256" key="5">
    <source>
        <dbReference type="ARBA" id="ARBA00022777"/>
    </source>
</evidence>
<evidence type="ECO:0000256" key="1">
    <source>
        <dbReference type="ARBA" id="ARBA00000085"/>
    </source>
</evidence>
<keyword evidence="3" id="KW-0597">Phosphoprotein</keyword>
<keyword evidence="4 9" id="KW-0808">Transferase</keyword>
<dbReference type="InterPro" id="IPR003594">
    <property type="entry name" value="HATPase_dom"/>
</dbReference>
<dbReference type="SMART" id="SM00387">
    <property type="entry name" value="HATPase_c"/>
    <property type="match status" value="1"/>
</dbReference>
<evidence type="ECO:0000256" key="2">
    <source>
        <dbReference type="ARBA" id="ARBA00012438"/>
    </source>
</evidence>
<evidence type="ECO:0000256" key="3">
    <source>
        <dbReference type="ARBA" id="ARBA00022553"/>
    </source>
</evidence>
<dbReference type="EMBL" id="VSSQ01031971">
    <property type="protein sequence ID" value="MPM83077.1"/>
    <property type="molecule type" value="Genomic_DNA"/>
</dbReference>
<dbReference type="PANTHER" id="PTHR45453:SF1">
    <property type="entry name" value="PHOSPHATE REGULON SENSOR PROTEIN PHOR"/>
    <property type="match status" value="1"/>
</dbReference>
<dbReference type="GO" id="GO:0005886">
    <property type="term" value="C:plasma membrane"/>
    <property type="evidence" value="ECO:0007669"/>
    <property type="project" value="TreeGrafter"/>
</dbReference>
<organism evidence="9">
    <name type="scientific">bioreactor metagenome</name>
    <dbReference type="NCBI Taxonomy" id="1076179"/>
    <lineage>
        <taxon>unclassified sequences</taxon>
        <taxon>metagenomes</taxon>
        <taxon>ecological metagenomes</taxon>
    </lineage>
</organism>
<dbReference type="InterPro" id="IPR050351">
    <property type="entry name" value="BphY/WalK/GraS-like"/>
</dbReference>
<sequence>MRVLQNLLWTLLGVGLAVLLALLFISYRFAQYAVAPIEQNYNKQKQFITDASHELRTPLAVIGANIDAIAASGEETVHSQQEWLGYIRFELNRMGKLVHDLLELARAEQAKSTENIAFHLSLDYETAAASMEAMLYDSGVTLVTEITPNLWLKGDRNQFTRILTILLENAAKYTPPGGQITLQLHPENQRVVLRVSNTGEGIAAKDLPNIFDRFYRGDASRSSQTPGFGLGLSIAKAMVEQLHGRITCESEHGLTTFHVSFPQ</sequence>
<dbReference type="Gene3D" id="3.30.565.10">
    <property type="entry name" value="Histidine kinase-like ATPase, C-terminal domain"/>
    <property type="match status" value="1"/>
</dbReference>
<dbReference type="FunFam" id="1.10.287.130:FF:000001">
    <property type="entry name" value="Two-component sensor histidine kinase"/>
    <property type="match status" value="1"/>
</dbReference>
<evidence type="ECO:0000256" key="7">
    <source>
        <dbReference type="ARBA" id="ARBA00023136"/>
    </source>
</evidence>
<evidence type="ECO:0000256" key="6">
    <source>
        <dbReference type="ARBA" id="ARBA00023012"/>
    </source>
</evidence>
<dbReference type="CDD" id="cd00082">
    <property type="entry name" value="HisKA"/>
    <property type="match status" value="1"/>
</dbReference>
<dbReference type="EC" id="2.7.13.3" evidence="2"/>
<feature type="domain" description="Histidine kinase" evidence="8">
    <location>
        <begin position="50"/>
        <end position="263"/>
    </location>
</feature>
<accession>A0A645D1J2</accession>
<dbReference type="PANTHER" id="PTHR45453">
    <property type="entry name" value="PHOSPHATE REGULON SENSOR PROTEIN PHOR"/>
    <property type="match status" value="1"/>
</dbReference>
<evidence type="ECO:0000259" key="8">
    <source>
        <dbReference type="PROSITE" id="PS50109"/>
    </source>
</evidence>
<dbReference type="FunFam" id="3.30.565.10:FF:000006">
    <property type="entry name" value="Sensor histidine kinase WalK"/>
    <property type="match status" value="1"/>
</dbReference>
<dbReference type="Pfam" id="PF02518">
    <property type="entry name" value="HATPase_c"/>
    <property type="match status" value="1"/>
</dbReference>
<dbReference type="SUPFAM" id="SSF55874">
    <property type="entry name" value="ATPase domain of HSP90 chaperone/DNA topoisomerase II/histidine kinase"/>
    <property type="match status" value="1"/>
</dbReference>
<keyword evidence="6" id="KW-0902">Two-component regulatory system</keyword>
<dbReference type="GO" id="GO:0000155">
    <property type="term" value="F:phosphorelay sensor kinase activity"/>
    <property type="evidence" value="ECO:0007669"/>
    <property type="project" value="InterPro"/>
</dbReference>
<keyword evidence="7" id="KW-0472">Membrane</keyword>
<dbReference type="GO" id="GO:0004721">
    <property type="term" value="F:phosphoprotein phosphatase activity"/>
    <property type="evidence" value="ECO:0007669"/>
    <property type="project" value="TreeGrafter"/>
</dbReference>
<dbReference type="AlphaFoldDB" id="A0A645D1J2"/>
<evidence type="ECO:0000256" key="4">
    <source>
        <dbReference type="ARBA" id="ARBA00022679"/>
    </source>
</evidence>
<dbReference type="Gene3D" id="1.10.287.130">
    <property type="match status" value="1"/>
</dbReference>
<dbReference type="InterPro" id="IPR036097">
    <property type="entry name" value="HisK_dim/P_sf"/>
</dbReference>
<dbReference type="GO" id="GO:0016036">
    <property type="term" value="P:cellular response to phosphate starvation"/>
    <property type="evidence" value="ECO:0007669"/>
    <property type="project" value="TreeGrafter"/>
</dbReference>
<protein>
    <recommendedName>
        <fullName evidence="2">histidine kinase</fullName>
        <ecNumber evidence="2">2.7.13.3</ecNumber>
    </recommendedName>
</protein>
<reference evidence="9" key="1">
    <citation type="submission" date="2019-08" db="EMBL/GenBank/DDBJ databases">
        <authorList>
            <person name="Kucharzyk K."/>
            <person name="Murdoch R.W."/>
            <person name="Higgins S."/>
            <person name="Loffler F."/>
        </authorList>
    </citation>
    <scope>NUCLEOTIDE SEQUENCE</scope>
</reference>
<dbReference type="InterPro" id="IPR003661">
    <property type="entry name" value="HisK_dim/P_dom"/>
</dbReference>
<evidence type="ECO:0000313" key="9">
    <source>
        <dbReference type="EMBL" id="MPM83077.1"/>
    </source>
</evidence>
<dbReference type="PROSITE" id="PS50109">
    <property type="entry name" value="HIS_KIN"/>
    <property type="match status" value="1"/>
</dbReference>
<comment type="catalytic activity">
    <reaction evidence="1">
        <text>ATP + protein L-histidine = ADP + protein N-phospho-L-histidine.</text>
        <dbReference type="EC" id="2.7.13.3"/>
    </reaction>
</comment>
<gene>
    <name evidence="9" type="primary">arlS_9</name>
    <name evidence="9" type="ORF">SDC9_130140</name>
</gene>
<dbReference type="InterPro" id="IPR004358">
    <property type="entry name" value="Sig_transdc_His_kin-like_C"/>
</dbReference>
<dbReference type="InterPro" id="IPR036890">
    <property type="entry name" value="HATPase_C_sf"/>
</dbReference>
<dbReference type="SUPFAM" id="SSF47384">
    <property type="entry name" value="Homodimeric domain of signal transducing histidine kinase"/>
    <property type="match status" value="1"/>
</dbReference>
<name>A0A645D1J2_9ZZZZ</name>
<proteinExistence type="predicted"/>
<comment type="caution">
    <text evidence="9">The sequence shown here is derived from an EMBL/GenBank/DDBJ whole genome shotgun (WGS) entry which is preliminary data.</text>
</comment>
<dbReference type="InterPro" id="IPR005467">
    <property type="entry name" value="His_kinase_dom"/>
</dbReference>
<dbReference type="Pfam" id="PF00512">
    <property type="entry name" value="HisKA"/>
    <property type="match status" value="1"/>
</dbReference>
<keyword evidence="5 9" id="KW-0418">Kinase</keyword>